<dbReference type="AlphaFoldDB" id="A0A9P0MQP6"/>
<evidence type="ECO:0000313" key="1">
    <source>
        <dbReference type="EMBL" id="CAH1401185.1"/>
    </source>
</evidence>
<dbReference type="EMBL" id="OV725081">
    <property type="protein sequence ID" value="CAH1401185.1"/>
    <property type="molecule type" value="Genomic_DNA"/>
</dbReference>
<reference evidence="1" key="1">
    <citation type="submission" date="2022-01" db="EMBL/GenBank/DDBJ databases">
        <authorList>
            <person name="King R."/>
        </authorList>
    </citation>
    <scope>NUCLEOTIDE SEQUENCE</scope>
</reference>
<keyword evidence="2" id="KW-1185">Reference proteome</keyword>
<proteinExistence type="predicted"/>
<accession>A0A9P0MQP6</accession>
<gene>
    <name evidence="1" type="ORF">NEZAVI_LOCUS10262</name>
</gene>
<name>A0A9P0MQP6_NEZVI</name>
<protein>
    <submittedName>
        <fullName evidence="1">Uncharacterized protein</fullName>
    </submittedName>
</protein>
<evidence type="ECO:0000313" key="2">
    <source>
        <dbReference type="Proteomes" id="UP001152798"/>
    </source>
</evidence>
<sequence>MVSCSRCLLIEDDDPDQPERMGATRDLFSLRRGREHDPDATRILMKFAPFGKSMEPFYTQQVIKKKTCTVGTSRHYGRSSRFSTVPARFQGENLKAAQVVWAYGY</sequence>
<organism evidence="1 2">
    <name type="scientific">Nezara viridula</name>
    <name type="common">Southern green stink bug</name>
    <name type="synonym">Cimex viridulus</name>
    <dbReference type="NCBI Taxonomy" id="85310"/>
    <lineage>
        <taxon>Eukaryota</taxon>
        <taxon>Metazoa</taxon>
        <taxon>Ecdysozoa</taxon>
        <taxon>Arthropoda</taxon>
        <taxon>Hexapoda</taxon>
        <taxon>Insecta</taxon>
        <taxon>Pterygota</taxon>
        <taxon>Neoptera</taxon>
        <taxon>Paraneoptera</taxon>
        <taxon>Hemiptera</taxon>
        <taxon>Heteroptera</taxon>
        <taxon>Panheteroptera</taxon>
        <taxon>Pentatomomorpha</taxon>
        <taxon>Pentatomoidea</taxon>
        <taxon>Pentatomidae</taxon>
        <taxon>Pentatominae</taxon>
        <taxon>Nezara</taxon>
    </lineage>
</organism>
<dbReference type="Proteomes" id="UP001152798">
    <property type="component" value="Chromosome 5"/>
</dbReference>